<evidence type="ECO:0000256" key="4">
    <source>
        <dbReference type="ARBA" id="ARBA00038168"/>
    </source>
</evidence>
<feature type="domain" description="Cytochrome b5 heme-binding" evidence="6">
    <location>
        <begin position="1"/>
        <end position="58"/>
    </location>
</feature>
<keyword evidence="1 5" id="KW-0349">Heme</keyword>
<name>A0A812I1V7_9DINO</name>
<protein>
    <submittedName>
        <fullName evidence="7">CYB2 protein</fullName>
    </submittedName>
</protein>
<dbReference type="PRINTS" id="PR00363">
    <property type="entry name" value="CYTOCHROMEB5"/>
</dbReference>
<feature type="domain" description="Cytochrome b5 heme-binding" evidence="6">
    <location>
        <begin position="70"/>
        <end position="133"/>
    </location>
</feature>
<dbReference type="SMART" id="SM01117">
    <property type="entry name" value="Cyt-b5"/>
    <property type="match status" value="4"/>
</dbReference>
<evidence type="ECO:0000256" key="1">
    <source>
        <dbReference type="ARBA" id="ARBA00022617"/>
    </source>
</evidence>
<dbReference type="OrthoDB" id="260519at2759"/>
<dbReference type="InterPro" id="IPR050668">
    <property type="entry name" value="Cytochrome_b5"/>
</dbReference>
<dbReference type="PROSITE" id="PS50255">
    <property type="entry name" value="CYTOCHROME_B5_2"/>
    <property type="match status" value="4"/>
</dbReference>
<feature type="domain" description="Cytochrome b5 heme-binding" evidence="6">
    <location>
        <begin position="162"/>
        <end position="214"/>
    </location>
</feature>
<evidence type="ECO:0000313" key="7">
    <source>
        <dbReference type="EMBL" id="CAE6968035.1"/>
    </source>
</evidence>
<feature type="domain" description="Cytochrome b5 heme-binding" evidence="6">
    <location>
        <begin position="219"/>
        <end position="288"/>
    </location>
</feature>
<accession>A0A812I1V7</accession>
<proteinExistence type="inferred from homology"/>
<dbReference type="InterPro" id="IPR001199">
    <property type="entry name" value="Cyt_B5-like_heme/steroid-bd"/>
</dbReference>
<dbReference type="AlphaFoldDB" id="A0A812I1V7"/>
<keyword evidence="2 5" id="KW-0479">Metal-binding</keyword>
<dbReference type="SUPFAM" id="SSF55856">
    <property type="entry name" value="Cytochrome b5-like heme/steroid binding domain"/>
    <property type="match status" value="4"/>
</dbReference>
<dbReference type="PANTHER" id="PTHR19359">
    <property type="entry name" value="CYTOCHROME B5"/>
    <property type="match status" value="1"/>
</dbReference>
<dbReference type="EMBL" id="CAJNDS010000131">
    <property type="protein sequence ID" value="CAE6968035.1"/>
    <property type="molecule type" value="Genomic_DNA"/>
</dbReference>
<dbReference type="Pfam" id="PF00173">
    <property type="entry name" value="Cyt-b5"/>
    <property type="match status" value="4"/>
</dbReference>
<keyword evidence="8" id="KW-1185">Reference proteome</keyword>
<dbReference type="PROSITE" id="PS00191">
    <property type="entry name" value="CYTOCHROME_B5_1"/>
    <property type="match status" value="4"/>
</dbReference>
<dbReference type="GO" id="GO:0020037">
    <property type="term" value="F:heme binding"/>
    <property type="evidence" value="ECO:0007669"/>
    <property type="project" value="UniProtKB-UniRule"/>
</dbReference>
<evidence type="ECO:0000256" key="2">
    <source>
        <dbReference type="ARBA" id="ARBA00022723"/>
    </source>
</evidence>
<gene>
    <name evidence="7" type="primary">CYB2</name>
    <name evidence="7" type="ORF">SNAT2548_LOCUS2313</name>
</gene>
<sequence length="311" mass="35163">MSVSAEEVAKHNKDSDCWVIVGDQVLDVTNFLADHPGGKKSIMMFAGKDATEEFDMLHDRKVIKKYGLDEEVAKHNKAWEHPRILRMKDSDCWVIVGDQVLDVTNFLADHPGGKKSIMMFAGKDATEEFDMLHDRKVIKKYGLDEAYCGACLRFVQSRAACEEVAKHNKDSDCWVIVGDQVLDVTNFLADHPGGKKSIMMFAGKDATEEFDMLHDRKVIKKYGLDEVAKHNKAWEHPRILRMKDSDCWVIVGDQVLDVTNFLADHPGGKKSIMMFAGKDATEEFDMLHDRKVIKKYGLDEGTVVLKGTIKK</sequence>
<keyword evidence="3 5" id="KW-0408">Iron</keyword>
<comment type="caution">
    <text evidence="7">The sequence shown here is derived from an EMBL/GenBank/DDBJ whole genome shotgun (WGS) entry which is preliminary data.</text>
</comment>
<dbReference type="InterPro" id="IPR018506">
    <property type="entry name" value="Cyt_B5_heme-BS"/>
</dbReference>
<dbReference type="GO" id="GO:0016020">
    <property type="term" value="C:membrane"/>
    <property type="evidence" value="ECO:0007669"/>
    <property type="project" value="TreeGrafter"/>
</dbReference>
<dbReference type="Gene3D" id="3.10.120.10">
    <property type="entry name" value="Cytochrome b5-like heme/steroid binding domain"/>
    <property type="match status" value="4"/>
</dbReference>
<organism evidence="7 8">
    <name type="scientific">Symbiodinium natans</name>
    <dbReference type="NCBI Taxonomy" id="878477"/>
    <lineage>
        <taxon>Eukaryota</taxon>
        <taxon>Sar</taxon>
        <taxon>Alveolata</taxon>
        <taxon>Dinophyceae</taxon>
        <taxon>Suessiales</taxon>
        <taxon>Symbiodiniaceae</taxon>
        <taxon>Symbiodinium</taxon>
    </lineage>
</organism>
<dbReference type="InterPro" id="IPR036400">
    <property type="entry name" value="Cyt_B5-like_heme/steroid_sf"/>
</dbReference>
<reference evidence="7" key="1">
    <citation type="submission" date="2021-02" db="EMBL/GenBank/DDBJ databases">
        <authorList>
            <person name="Dougan E. K."/>
            <person name="Rhodes N."/>
            <person name="Thang M."/>
            <person name="Chan C."/>
        </authorList>
    </citation>
    <scope>NUCLEOTIDE SEQUENCE</scope>
</reference>
<evidence type="ECO:0000256" key="5">
    <source>
        <dbReference type="RuleBase" id="RU362121"/>
    </source>
</evidence>
<dbReference type="Proteomes" id="UP000604046">
    <property type="component" value="Unassembled WGS sequence"/>
</dbReference>
<evidence type="ECO:0000259" key="6">
    <source>
        <dbReference type="PROSITE" id="PS50255"/>
    </source>
</evidence>
<comment type="similarity">
    <text evidence="4 5">Belongs to the cytochrome b5 family.</text>
</comment>
<dbReference type="GO" id="GO:0046872">
    <property type="term" value="F:metal ion binding"/>
    <property type="evidence" value="ECO:0007669"/>
    <property type="project" value="UniProtKB-UniRule"/>
</dbReference>
<evidence type="ECO:0000256" key="3">
    <source>
        <dbReference type="ARBA" id="ARBA00023004"/>
    </source>
</evidence>
<evidence type="ECO:0000313" key="8">
    <source>
        <dbReference type="Proteomes" id="UP000604046"/>
    </source>
</evidence>